<dbReference type="AlphaFoldDB" id="A0A2P2NHR0"/>
<reference evidence="1" key="1">
    <citation type="submission" date="2018-02" db="EMBL/GenBank/DDBJ databases">
        <title>Rhizophora mucronata_Transcriptome.</title>
        <authorList>
            <person name="Meera S.P."/>
            <person name="Sreeshan A."/>
            <person name="Augustine A."/>
        </authorList>
    </citation>
    <scope>NUCLEOTIDE SEQUENCE</scope>
    <source>
        <tissue evidence="1">Leaf</tissue>
    </source>
</reference>
<organism evidence="1">
    <name type="scientific">Rhizophora mucronata</name>
    <name type="common">Asiatic mangrove</name>
    <dbReference type="NCBI Taxonomy" id="61149"/>
    <lineage>
        <taxon>Eukaryota</taxon>
        <taxon>Viridiplantae</taxon>
        <taxon>Streptophyta</taxon>
        <taxon>Embryophyta</taxon>
        <taxon>Tracheophyta</taxon>
        <taxon>Spermatophyta</taxon>
        <taxon>Magnoliopsida</taxon>
        <taxon>eudicotyledons</taxon>
        <taxon>Gunneridae</taxon>
        <taxon>Pentapetalae</taxon>
        <taxon>rosids</taxon>
        <taxon>fabids</taxon>
        <taxon>Malpighiales</taxon>
        <taxon>Rhizophoraceae</taxon>
        <taxon>Rhizophora</taxon>
    </lineage>
</organism>
<proteinExistence type="predicted"/>
<dbReference type="EMBL" id="GGEC01061522">
    <property type="protein sequence ID" value="MBX42006.1"/>
    <property type="molecule type" value="Transcribed_RNA"/>
</dbReference>
<protein>
    <submittedName>
        <fullName evidence="1">Uncharacterized protein</fullName>
    </submittedName>
</protein>
<accession>A0A2P2NHR0</accession>
<evidence type="ECO:0000313" key="1">
    <source>
        <dbReference type="EMBL" id="MBX42006.1"/>
    </source>
</evidence>
<name>A0A2P2NHR0_RHIMU</name>
<sequence>MKLMPFKVATMVNSKL</sequence>